<reference evidence="3" key="1">
    <citation type="journal article" date="2010" name="Nat. Biotechnol.">
        <title>Draft genome sequence of the oilseed species Ricinus communis.</title>
        <authorList>
            <person name="Chan A.P."/>
            <person name="Crabtree J."/>
            <person name="Zhao Q."/>
            <person name="Lorenzi H."/>
            <person name="Orvis J."/>
            <person name="Puiu D."/>
            <person name="Melake-Berhan A."/>
            <person name="Jones K.M."/>
            <person name="Redman J."/>
            <person name="Chen G."/>
            <person name="Cahoon E.B."/>
            <person name="Gedil M."/>
            <person name="Stanke M."/>
            <person name="Haas B.J."/>
            <person name="Wortman J.R."/>
            <person name="Fraser-Liggett C.M."/>
            <person name="Ravel J."/>
            <person name="Rabinowicz P.D."/>
        </authorList>
    </citation>
    <scope>NUCLEOTIDE SEQUENCE [LARGE SCALE GENOMIC DNA]</scope>
    <source>
        <strain evidence="3">cv. Hale</strain>
    </source>
</reference>
<keyword evidence="3" id="KW-1185">Reference proteome</keyword>
<gene>
    <name evidence="2" type="ORF">RCOM_0207280</name>
</gene>
<accession>B9TC95</accession>
<feature type="region of interest" description="Disordered" evidence="1">
    <location>
        <begin position="252"/>
        <end position="273"/>
    </location>
</feature>
<dbReference type="EMBL" id="EQ977100">
    <property type="protein sequence ID" value="EEF26520.1"/>
    <property type="molecule type" value="Genomic_DNA"/>
</dbReference>
<evidence type="ECO:0000256" key="1">
    <source>
        <dbReference type="SAM" id="MobiDB-lite"/>
    </source>
</evidence>
<organism evidence="2 3">
    <name type="scientific">Ricinus communis</name>
    <name type="common">Castor bean</name>
    <dbReference type="NCBI Taxonomy" id="3988"/>
    <lineage>
        <taxon>Eukaryota</taxon>
        <taxon>Viridiplantae</taxon>
        <taxon>Streptophyta</taxon>
        <taxon>Embryophyta</taxon>
        <taxon>Tracheophyta</taxon>
        <taxon>Spermatophyta</taxon>
        <taxon>Magnoliopsida</taxon>
        <taxon>eudicotyledons</taxon>
        <taxon>Gunneridae</taxon>
        <taxon>Pentapetalae</taxon>
        <taxon>rosids</taxon>
        <taxon>fabids</taxon>
        <taxon>Malpighiales</taxon>
        <taxon>Euphorbiaceae</taxon>
        <taxon>Acalyphoideae</taxon>
        <taxon>Acalypheae</taxon>
        <taxon>Ricinus</taxon>
    </lineage>
</organism>
<dbReference type="AlphaFoldDB" id="B9TC95"/>
<feature type="region of interest" description="Disordered" evidence="1">
    <location>
        <begin position="1"/>
        <end position="32"/>
    </location>
</feature>
<proteinExistence type="predicted"/>
<dbReference type="InParanoid" id="B9TC95"/>
<evidence type="ECO:0000313" key="2">
    <source>
        <dbReference type="EMBL" id="EEF26520.1"/>
    </source>
</evidence>
<sequence length="360" mass="40360">MRRHTARPAPPERGPALRLSGTSASQQHRAYRDQRDQVVLVQLVGNDGENLSVGVKRRGRRQADSLQSRACFFMLPPITPITHTALLVCTRRRCKMPHGCSCTVTMASTNFRRCSARTCRRDIVRHLDGMHWPDDVRCDVLTQHARHAQSRWLMTLSADMHGPDMGQRARGCHCVHHQICQQATYEYFHFSFPPYATQTLAGFPPTHARFAASVGNAMEQRELTVGKTGMEQVSSRFRFFWEQKVRRARSVYTRRPQGRMADPSTHIASPADARSSCIKKRAGPSKAGARAQHANFPPCVPQVCYTLCPAPHHRAASAFPLKSAAGSRWLASRQRLRPCIDCAVLAHPCNTSAFCQSLAR</sequence>
<name>B9TC95_RICCO</name>
<protein>
    <submittedName>
        <fullName evidence="2">Uncharacterized protein</fullName>
    </submittedName>
</protein>
<dbReference type="Proteomes" id="UP000008311">
    <property type="component" value="Unassembled WGS sequence"/>
</dbReference>
<evidence type="ECO:0000313" key="3">
    <source>
        <dbReference type="Proteomes" id="UP000008311"/>
    </source>
</evidence>